<dbReference type="InterPro" id="IPR003382">
    <property type="entry name" value="Flavoprotein"/>
</dbReference>
<dbReference type="PROSITE" id="PS51379">
    <property type="entry name" value="4FE4S_FER_2"/>
    <property type="match status" value="1"/>
</dbReference>
<dbReference type="Gene3D" id="3.30.70.20">
    <property type="match status" value="1"/>
</dbReference>
<dbReference type="Gene3D" id="3.40.50.1950">
    <property type="entry name" value="Flavin prenyltransferase-like"/>
    <property type="match status" value="1"/>
</dbReference>
<evidence type="ECO:0000313" key="3">
    <source>
        <dbReference type="EMBL" id="HGQ64029.1"/>
    </source>
</evidence>
<evidence type="ECO:0000259" key="1">
    <source>
        <dbReference type="PROSITE" id="PS51379"/>
    </source>
</evidence>
<dbReference type="Pfam" id="PF00037">
    <property type="entry name" value="Fer4"/>
    <property type="match status" value="1"/>
</dbReference>
<protein>
    <recommendedName>
        <fullName evidence="1">4Fe-4S ferredoxin-type domain-containing protein</fullName>
    </recommendedName>
</protein>
<gene>
    <name evidence="3" type="ORF">ENU08_02140</name>
    <name evidence="2" type="ORF">ENU41_04145</name>
</gene>
<dbReference type="SUPFAM" id="SSF52507">
    <property type="entry name" value="Homo-oligomeric flavin-containing Cys decarboxylases, HFCD"/>
    <property type="match status" value="1"/>
</dbReference>
<dbReference type="Pfam" id="PF02441">
    <property type="entry name" value="Flavoprotein"/>
    <property type="match status" value="1"/>
</dbReference>
<dbReference type="GO" id="GO:0003824">
    <property type="term" value="F:catalytic activity"/>
    <property type="evidence" value="ECO:0007669"/>
    <property type="project" value="InterPro"/>
</dbReference>
<dbReference type="InterPro" id="IPR036551">
    <property type="entry name" value="Flavin_trans-like"/>
</dbReference>
<feature type="domain" description="4Fe-4S ferredoxin-type" evidence="1">
    <location>
        <begin position="174"/>
        <end position="203"/>
    </location>
</feature>
<dbReference type="AlphaFoldDB" id="A0A7C4NKJ3"/>
<dbReference type="EMBL" id="DTBD01000014">
    <property type="protein sequence ID" value="HGQ64029.1"/>
    <property type="molecule type" value="Genomic_DNA"/>
</dbReference>
<organism evidence="3">
    <name type="scientific">Ignisphaera aggregans</name>
    <dbReference type="NCBI Taxonomy" id="334771"/>
    <lineage>
        <taxon>Archaea</taxon>
        <taxon>Thermoproteota</taxon>
        <taxon>Thermoprotei</taxon>
        <taxon>Desulfurococcales</taxon>
        <taxon>Desulfurococcaceae</taxon>
        <taxon>Ignisphaera</taxon>
    </lineage>
</organism>
<dbReference type="InterPro" id="IPR017896">
    <property type="entry name" value="4Fe4S_Fe-S-bd"/>
</dbReference>
<sequence>MINIAWCITGAGASLRAVVKCMHRVKERINPNITLFLTRWGFEVARIFGVLEDLKVIADNSYYREFLVENEGMFYIGRLNLGRYSLLVIAPATANSIAKMVLGIADNIASALYAQAVKSGVPVIVMPTDIPRENGFTESEAPCYIDKALCSIDVCGTCPPMQLCPVNAVTPVGRSRRIDLSKCIGCGRCVAVCIGKASRCWERIKLKPREVDVENVRKLSRDPLTTIVSGVDELELAIERKVKELKNKL</sequence>
<reference evidence="3" key="1">
    <citation type="journal article" date="2020" name="mSystems">
        <title>Genome- and Community-Level Interaction Insights into Carbon Utilization and Element Cycling Functions of Hydrothermarchaeota in Hydrothermal Sediment.</title>
        <authorList>
            <person name="Zhou Z."/>
            <person name="Liu Y."/>
            <person name="Xu W."/>
            <person name="Pan J."/>
            <person name="Luo Z.H."/>
            <person name="Li M."/>
        </authorList>
    </citation>
    <scope>NUCLEOTIDE SEQUENCE [LARGE SCALE GENOMIC DNA]</scope>
    <source>
        <strain evidence="3">SpSt-637</strain>
        <strain evidence="2">SpSt-667</strain>
    </source>
</reference>
<accession>A0A7C4NKJ3</accession>
<comment type="caution">
    <text evidence="3">The sequence shown here is derived from an EMBL/GenBank/DDBJ whole genome shotgun (WGS) entry which is preliminary data.</text>
</comment>
<proteinExistence type="predicted"/>
<evidence type="ECO:0000313" key="2">
    <source>
        <dbReference type="EMBL" id="HGQ35854.1"/>
    </source>
</evidence>
<dbReference type="EMBL" id="DTCK01000023">
    <property type="protein sequence ID" value="HGQ35854.1"/>
    <property type="molecule type" value="Genomic_DNA"/>
</dbReference>
<dbReference type="SUPFAM" id="SSF54862">
    <property type="entry name" value="4Fe-4S ferredoxins"/>
    <property type="match status" value="1"/>
</dbReference>
<name>A0A7C4NKJ3_9CREN</name>